<evidence type="ECO:0000256" key="1">
    <source>
        <dbReference type="ARBA" id="ARBA00004141"/>
    </source>
</evidence>
<comment type="caution">
    <text evidence="7">The sequence shown here is derived from an EMBL/GenBank/DDBJ whole genome shotgun (WGS) entry which is preliminary data.</text>
</comment>
<dbReference type="EMBL" id="JAGTJR010000021">
    <property type="protein sequence ID" value="KAH7043959.1"/>
    <property type="molecule type" value="Genomic_DNA"/>
</dbReference>
<keyword evidence="3 6" id="KW-0812">Transmembrane</keyword>
<dbReference type="PANTHER" id="PTHR45649">
    <property type="entry name" value="AMINO-ACID PERMEASE BAT1"/>
    <property type="match status" value="1"/>
</dbReference>
<feature type="transmembrane region" description="Helical" evidence="6">
    <location>
        <begin position="83"/>
        <end position="103"/>
    </location>
</feature>
<evidence type="ECO:0000256" key="4">
    <source>
        <dbReference type="ARBA" id="ARBA00022989"/>
    </source>
</evidence>
<reference evidence="7 8" key="1">
    <citation type="journal article" date="2021" name="Nat. Commun.">
        <title>Genetic determinants of endophytism in the Arabidopsis root mycobiome.</title>
        <authorList>
            <person name="Mesny F."/>
            <person name="Miyauchi S."/>
            <person name="Thiergart T."/>
            <person name="Pickel B."/>
            <person name="Atanasova L."/>
            <person name="Karlsson M."/>
            <person name="Huettel B."/>
            <person name="Barry K.W."/>
            <person name="Haridas S."/>
            <person name="Chen C."/>
            <person name="Bauer D."/>
            <person name="Andreopoulos W."/>
            <person name="Pangilinan J."/>
            <person name="LaButti K."/>
            <person name="Riley R."/>
            <person name="Lipzen A."/>
            <person name="Clum A."/>
            <person name="Drula E."/>
            <person name="Henrissat B."/>
            <person name="Kohler A."/>
            <person name="Grigoriev I.V."/>
            <person name="Martin F.M."/>
            <person name="Hacquard S."/>
        </authorList>
    </citation>
    <scope>NUCLEOTIDE SEQUENCE [LARGE SCALE GENOMIC DNA]</scope>
    <source>
        <strain evidence="7 8">MPI-SDFR-AT-0080</strain>
    </source>
</reference>
<feature type="transmembrane region" description="Helical" evidence="6">
    <location>
        <begin position="251"/>
        <end position="275"/>
    </location>
</feature>
<keyword evidence="8" id="KW-1185">Reference proteome</keyword>
<evidence type="ECO:0000256" key="3">
    <source>
        <dbReference type="ARBA" id="ARBA00022692"/>
    </source>
</evidence>
<evidence type="ECO:0000256" key="5">
    <source>
        <dbReference type="ARBA" id="ARBA00023136"/>
    </source>
</evidence>
<comment type="subcellular location">
    <subcellularLocation>
        <location evidence="1">Membrane</location>
        <topology evidence="1">Multi-pass membrane protein</topology>
    </subcellularLocation>
</comment>
<feature type="transmembrane region" description="Helical" evidence="6">
    <location>
        <begin position="14"/>
        <end position="34"/>
    </location>
</feature>
<feature type="transmembrane region" description="Helical" evidence="6">
    <location>
        <begin position="46"/>
        <end position="63"/>
    </location>
</feature>
<keyword evidence="2" id="KW-0813">Transport</keyword>
<sequence>MANLTYPEYTIERWHAVLVAYLICIVAALSSIFLPHLLNRISKAILIWNICSFFICFITILATNDHKQPASFVFADFQNSTGFNKAYAAIIGILQSAFGMCCYDAPAHMTEEIKDARKQAPRAIVMSVWLGFLTGFVFLISLCFCMGGIDETASTPTGVPLIAIFHNSTGSVVGTCALTSLITVVALVCANSLMTEGGRAVYAFARDRGLPFSRALSRVHPTLGVPVAGILATAAVQAAFNSIYFGTVTGFNTVISIATEGLDVSYAIPLLVRILSRVSGDKRERLDGPYSLGRWGLLANVVGFTYLAFAVITFNFPTVDPVDKENMNYTSAAVGVVMVIALVTWVTTGRKQYSGPETAVVVVEEGVVVGEEGGKEEREGG</sequence>
<dbReference type="PANTHER" id="PTHR45649:SF8">
    <property type="entry name" value="PERMEASE, PUTATIVE-RELATED"/>
    <property type="match status" value="1"/>
</dbReference>
<dbReference type="Pfam" id="PF13520">
    <property type="entry name" value="AA_permease_2"/>
    <property type="match status" value="1"/>
</dbReference>
<evidence type="ECO:0000256" key="6">
    <source>
        <dbReference type="SAM" id="Phobius"/>
    </source>
</evidence>
<name>A0ABQ8G6P2_9PEZI</name>
<evidence type="ECO:0000313" key="7">
    <source>
        <dbReference type="EMBL" id="KAH7043959.1"/>
    </source>
</evidence>
<accession>A0ABQ8G6P2</accession>
<feature type="transmembrane region" description="Helical" evidence="6">
    <location>
        <begin position="124"/>
        <end position="149"/>
    </location>
</feature>
<feature type="transmembrane region" description="Helical" evidence="6">
    <location>
        <begin position="328"/>
        <end position="346"/>
    </location>
</feature>
<gene>
    <name evidence="7" type="ORF">B0J12DRAFT_671307</name>
</gene>
<feature type="transmembrane region" description="Helical" evidence="6">
    <location>
        <begin position="223"/>
        <end position="245"/>
    </location>
</feature>
<keyword evidence="4 6" id="KW-1133">Transmembrane helix</keyword>
<protein>
    <submittedName>
        <fullName evidence="7">Amino acid/polyamine transporter I</fullName>
    </submittedName>
</protein>
<evidence type="ECO:0000313" key="8">
    <source>
        <dbReference type="Proteomes" id="UP000774617"/>
    </source>
</evidence>
<proteinExistence type="predicted"/>
<dbReference type="InterPro" id="IPR002293">
    <property type="entry name" value="AA/rel_permease1"/>
</dbReference>
<organism evidence="7 8">
    <name type="scientific">Macrophomina phaseolina</name>
    <dbReference type="NCBI Taxonomy" id="35725"/>
    <lineage>
        <taxon>Eukaryota</taxon>
        <taxon>Fungi</taxon>
        <taxon>Dikarya</taxon>
        <taxon>Ascomycota</taxon>
        <taxon>Pezizomycotina</taxon>
        <taxon>Dothideomycetes</taxon>
        <taxon>Dothideomycetes incertae sedis</taxon>
        <taxon>Botryosphaeriales</taxon>
        <taxon>Botryosphaeriaceae</taxon>
        <taxon>Macrophomina</taxon>
    </lineage>
</organism>
<evidence type="ECO:0000256" key="2">
    <source>
        <dbReference type="ARBA" id="ARBA00022448"/>
    </source>
</evidence>
<feature type="transmembrane region" description="Helical" evidence="6">
    <location>
        <begin position="169"/>
        <end position="190"/>
    </location>
</feature>
<keyword evidence="5 6" id="KW-0472">Membrane</keyword>
<feature type="transmembrane region" description="Helical" evidence="6">
    <location>
        <begin position="295"/>
        <end position="316"/>
    </location>
</feature>
<dbReference type="Gene3D" id="1.20.1740.10">
    <property type="entry name" value="Amino acid/polyamine transporter I"/>
    <property type="match status" value="1"/>
</dbReference>
<dbReference type="Proteomes" id="UP000774617">
    <property type="component" value="Unassembled WGS sequence"/>
</dbReference>
<dbReference type="PIRSF" id="PIRSF006060">
    <property type="entry name" value="AA_transporter"/>
    <property type="match status" value="1"/>
</dbReference>